<dbReference type="InterPro" id="IPR011701">
    <property type="entry name" value="MFS"/>
</dbReference>
<feature type="transmembrane region" description="Helical" evidence="6">
    <location>
        <begin position="215"/>
        <end position="234"/>
    </location>
</feature>
<feature type="transmembrane region" description="Helical" evidence="6">
    <location>
        <begin position="310"/>
        <end position="329"/>
    </location>
</feature>
<keyword evidence="3 6" id="KW-1133">Transmembrane helix</keyword>
<feature type="transmembrane region" description="Helical" evidence="6">
    <location>
        <begin position="445"/>
        <end position="464"/>
    </location>
</feature>
<comment type="caution">
    <text evidence="8">The sequence shown here is derived from an EMBL/GenBank/DDBJ whole genome shotgun (WGS) entry which is preliminary data.</text>
</comment>
<gene>
    <name evidence="8" type="ORF">MPDQ_007495</name>
</gene>
<dbReference type="GO" id="GO:0022857">
    <property type="term" value="F:transmembrane transporter activity"/>
    <property type="evidence" value="ECO:0007669"/>
    <property type="project" value="InterPro"/>
</dbReference>
<dbReference type="InterPro" id="IPR020846">
    <property type="entry name" value="MFS_dom"/>
</dbReference>
<proteinExistence type="predicted"/>
<evidence type="ECO:0000256" key="1">
    <source>
        <dbReference type="ARBA" id="ARBA00004141"/>
    </source>
</evidence>
<feature type="transmembrane region" description="Helical" evidence="6">
    <location>
        <begin position="521"/>
        <end position="539"/>
    </location>
</feature>
<comment type="subcellular location">
    <subcellularLocation>
        <location evidence="1">Membrane</location>
        <topology evidence="1">Multi-pass membrane protein</topology>
    </subcellularLocation>
</comment>
<evidence type="ECO:0000256" key="2">
    <source>
        <dbReference type="ARBA" id="ARBA00022692"/>
    </source>
</evidence>
<keyword evidence="9" id="KW-1185">Reference proteome</keyword>
<dbReference type="Gene3D" id="1.20.1250.20">
    <property type="entry name" value="MFS general substrate transporter like domains"/>
    <property type="match status" value="2"/>
</dbReference>
<dbReference type="STRING" id="5098.A0A507R6E4"/>
<evidence type="ECO:0000313" key="9">
    <source>
        <dbReference type="Proteomes" id="UP000319663"/>
    </source>
</evidence>
<dbReference type="InterPro" id="IPR005829">
    <property type="entry name" value="Sugar_transporter_CS"/>
</dbReference>
<evidence type="ECO:0000256" key="6">
    <source>
        <dbReference type="SAM" id="Phobius"/>
    </source>
</evidence>
<organism evidence="8 9">
    <name type="scientific">Monascus purpureus</name>
    <name type="common">Red mold</name>
    <name type="synonym">Monascus anka</name>
    <dbReference type="NCBI Taxonomy" id="5098"/>
    <lineage>
        <taxon>Eukaryota</taxon>
        <taxon>Fungi</taxon>
        <taxon>Dikarya</taxon>
        <taxon>Ascomycota</taxon>
        <taxon>Pezizomycotina</taxon>
        <taxon>Eurotiomycetes</taxon>
        <taxon>Eurotiomycetidae</taxon>
        <taxon>Eurotiales</taxon>
        <taxon>Aspergillaceae</taxon>
        <taxon>Monascus</taxon>
    </lineage>
</organism>
<keyword evidence="2 6" id="KW-0812">Transmembrane</keyword>
<dbReference type="Proteomes" id="UP000319663">
    <property type="component" value="Unassembled WGS sequence"/>
</dbReference>
<evidence type="ECO:0000313" key="8">
    <source>
        <dbReference type="EMBL" id="TQB76574.1"/>
    </source>
</evidence>
<dbReference type="PROSITE" id="PS00216">
    <property type="entry name" value="SUGAR_TRANSPORT_1"/>
    <property type="match status" value="1"/>
</dbReference>
<evidence type="ECO:0000256" key="5">
    <source>
        <dbReference type="SAM" id="MobiDB-lite"/>
    </source>
</evidence>
<protein>
    <recommendedName>
        <fullName evidence="7">Major facilitator superfamily (MFS) profile domain-containing protein</fullName>
    </recommendedName>
</protein>
<dbReference type="InterPro" id="IPR036259">
    <property type="entry name" value="MFS_trans_sf"/>
</dbReference>
<keyword evidence="4 6" id="KW-0472">Membrane</keyword>
<dbReference type="GO" id="GO:0000329">
    <property type="term" value="C:fungal-type vacuole membrane"/>
    <property type="evidence" value="ECO:0007669"/>
    <property type="project" value="TreeGrafter"/>
</dbReference>
<dbReference type="PROSITE" id="PS50850">
    <property type="entry name" value="MFS"/>
    <property type="match status" value="1"/>
</dbReference>
<dbReference type="AlphaFoldDB" id="A0A507R6E4"/>
<feature type="region of interest" description="Disordered" evidence="5">
    <location>
        <begin position="382"/>
        <end position="419"/>
    </location>
</feature>
<feature type="transmembrane region" description="Helical" evidence="6">
    <location>
        <begin position="192"/>
        <end position="209"/>
    </location>
</feature>
<feature type="transmembrane region" description="Helical" evidence="6">
    <location>
        <begin position="484"/>
        <end position="501"/>
    </location>
</feature>
<feature type="transmembrane region" description="Helical" evidence="6">
    <location>
        <begin position="269"/>
        <end position="289"/>
    </location>
</feature>
<dbReference type="EMBL" id="VIFY01000008">
    <property type="protein sequence ID" value="TQB76574.1"/>
    <property type="molecule type" value="Genomic_DNA"/>
</dbReference>
<name>A0A507R6E4_MONPU</name>
<dbReference type="PANTHER" id="PTHR23520:SF5">
    <property type="entry name" value="TRANSPORTER, PUTATIVE (AFU_ORTHOLOGUE AFUA_3G04000)-RELATED"/>
    <property type="match status" value="1"/>
</dbReference>
<feature type="domain" description="Major facilitator superfamily (MFS) profile" evidence="7">
    <location>
        <begin position="180"/>
        <end position="621"/>
    </location>
</feature>
<reference evidence="8 9" key="1">
    <citation type="submission" date="2019-06" db="EMBL/GenBank/DDBJ databases">
        <title>Wine fermentation using esterase from Monascus purpureus.</title>
        <authorList>
            <person name="Geng C."/>
            <person name="Zhang Y."/>
        </authorList>
    </citation>
    <scope>NUCLEOTIDE SEQUENCE [LARGE SCALE GENOMIC DNA]</scope>
    <source>
        <strain evidence="8">HQ1</strain>
    </source>
</reference>
<evidence type="ECO:0000259" key="7">
    <source>
        <dbReference type="PROSITE" id="PS50850"/>
    </source>
</evidence>
<feature type="transmembrane region" description="Helical" evidence="6">
    <location>
        <begin position="595"/>
        <end position="618"/>
    </location>
</feature>
<feature type="transmembrane region" description="Helical" evidence="6">
    <location>
        <begin position="246"/>
        <end position="263"/>
    </location>
</feature>
<dbReference type="Pfam" id="PF07690">
    <property type="entry name" value="MFS_1"/>
    <property type="match status" value="2"/>
</dbReference>
<sequence length="634" mass="69559">MGSAGCQSSVRVEHEEPGLVSVSFSRSPLAHLPFVALKYGAFLPPVSAVEIGWPPVSLWSVLAADMWRPLTKSGVNSTEMQPISLDNRQLHSHITREDLVMTHQSCLVLLPGTALVIFTDKMTVPEPTQEYSPPPASFRRPECCVRRASFPPVQPDDIDWPIAWLYIEFGVASLVDTGRDAWFIILARTCRMFAFGAISLVIALFFNSLEFSDFQIGLFMSLTLFGDVLLSLSLSLVADQIGRRRILCAGGVLMAVSGAIFTVSENFWILLPAAVVGVISIAGGDCGPFRAIEESTLSHLTTPRTRSDVLSWYVTTSSLGSALGTEFSGRTIDFLSKVDGWDVIDAYHAIFWLYIVMGTLTVILTLSMTDKCELSEHPRSAEGYEMLSNGRQQRASDADQAEEDEGREDSGPLPPYEQEAELSEKQKKSLFAQVSSGTRTIMYKLWLLLAVDSLADGMVSYSLTNYYLDRKFHLSKSTLGDIMSAGYFLMSCSSVFAGPLARRLGLINTMVFTHLPSSTAVLLFPIPQSVPLTVILFFIRTGLNSMDQAPRTAFIAAVVKPEERTAVMGITSMLRTLATTVGPSFTGLLAGHGRFWIAFVVAGALRISYDLGLFTMFVNMKLHTHETTDEESPA</sequence>
<evidence type="ECO:0000256" key="4">
    <source>
        <dbReference type="ARBA" id="ARBA00023136"/>
    </source>
</evidence>
<dbReference type="SUPFAM" id="SSF103473">
    <property type="entry name" value="MFS general substrate transporter"/>
    <property type="match status" value="1"/>
</dbReference>
<dbReference type="PANTHER" id="PTHR23520">
    <property type="entry name" value="TRANSPORTER, PUTATIVE (AFU_ORTHOLOGUE AFUA_3G04000)-RELATED"/>
    <property type="match status" value="1"/>
</dbReference>
<feature type="transmembrane region" description="Helical" evidence="6">
    <location>
        <begin position="349"/>
        <end position="369"/>
    </location>
</feature>
<evidence type="ECO:0000256" key="3">
    <source>
        <dbReference type="ARBA" id="ARBA00022989"/>
    </source>
</evidence>
<accession>A0A507R6E4</accession>